<dbReference type="RefSeq" id="WP_167173055.1">
    <property type="nucleotide sequence ID" value="NZ_JAAOYM010000001.1"/>
</dbReference>
<dbReference type="Proteomes" id="UP000545493">
    <property type="component" value="Unassembled WGS sequence"/>
</dbReference>
<keyword evidence="2" id="KW-1185">Reference proteome</keyword>
<organism evidence="1 2">
    <name type="scientific">Saccharomonospora amisosensis</name>
    <dbReference type="NCBI Taxonomy" id="1128677"/>
    <lineage>
        <taxon>Bacteria</taxon>
        <taxon>Bacillati</taxon>
        <taxon>Actinomycetota</taxon>
        <taxon>Actinomycetes</taxon>
        <taxon>Pseudonocardiales</taxon>
        <taxon>Pseudonocardiaceae</taxon>
        <taxon>Saccharomonospora</taxon>
    </lineage>
</organism>
<sequence length="72" mass="8011">MPGRRALTYDEVRSLFDAADDRAEQIRRRGWKGAPAALRDAARLDLADFRCNAPEVQAIRVGAGSQRQGITR</sequence>
<dbReference type="AlphaFoldDB" id="A0A7X5USC4"/>
<evidence type="ECO:0000313" key="2">
    <source>
        <dbReference type="Proteomes" id="UP000545493"/>
    </source>
</evidence>
<evidence type="ECO:0000313" key="1">
    <source>
        <dbReference type="EMBL" id="NIJ13341.1"/>
    </source>
</evidence>
<protein>
    <submittedName>
        <fullName evidence="1">Uncharacterized protein</fullName>
    </submittedName>
</protein>
<dbReference type="EMBL" id="JAAOYM010000001">
    <property type="protein sequence ID" value="NIJ13341.1"/>
    <property type="molecule type" value="Genomic_DNA"/>
</dbReference>
<accession>A0A7X5USC4</accession>
<name>A0A7X5USC4_9PSEU</name>
<reference evidence="1 2" key="1">
    <citation type="submission" date="2020-03" db="EMBL/GenBank/DDBJ databases">
        <title>Sequencing the genomes of 1000 actinobacteria strains.</title>
        <authorList>
            <person name="Klenk H.-P."/>
        </authorList>
    </citation>
    <scope>NUCLEOTIDE SEQUENCE [LARGE SCALE GENOMIC DNA]</scope>
    <source>
        <strain evidence="1 2">DSM 45685</strain>
    </source>
</reference>
<proteinExistence type="predicted"/>
<gene>
    <name evidence="1" type="ORF">FHU38_003685</name>
</gene>
<comment type="caution">
    <text evidence="1">The sequence shown here is derived from an EMBL/GenBank/DDBJ whole genome shotgun (WGS) entry which is preliminary data.</text>
</comment>